<proteinExistence type="predicted"/>
<keyword evidence="1" id="KW-0175">Coiled coil</keyword>
<dbReference type="Proteomes" id="UP000198742">
    <property type="component" value="Unassembled WGS sequence"/>
</dbReference>
<evidence type="ECO:0000259" key="2">
    <source>
        <dbReference type="Pfam" id="PF13476"/>
    </source>
</evidence>
<feature type="domain" description="Rad50/SbcC-type AAA" evidence="2">
    <location>
        <begin position="19"/>
        <end position="213"/>
    </location>
</feature>
<protein>
    <recommendedName>
        <fullName evidence="2">Rad50/SbcC-type AAA domain-containing protein</fullName>
    </recommendedName>
</protein>
<dbReference type="Pfam" id="PF13476">
    <property type="entry name" value="AAA_23"/>
    <property type="match status" value="1"/>
</dbReference>
<dbReference type="Gene3D" id="3.40.50.300">
    <property type="entry name" value="P-loop containing nucleotide triphosphate hydrolases"/>
    <property type="match status" value="1"/>
</dbReference>
<dbReference type="RefSeq" id="WP_090968644.1">
    <property type="nucleotide sequence ID" value="NZ_FNRT01000002.1"/>
</dbReference>
<accession>A0A1H4PHK2</accession>
<reference evidence="4" key="1">
    <citation type="submission" date="2016-10" db="EMBL/GenBank/DDBJ databases">
        <authorList>
            <person name="Varghese N."/>
            <person name="Submissions S."/>
        </authorList>
    </citation>
    <scope>NUCLEOTIDE SEQUENCE [LARGE SCALE GENOMIC DNA]</scope>
    <source>
        <strain evidence="4">DSM 22017</strain>
    </source>
</reference>
<dbReference type="GO" id="GO:0006302">
    <property type="term" value="P:double-strand break repair"/>
    <property type="evidence" value="ECO:0007669"/>
    <property type="project" value="InterPro"/>
</dbReference>
<keyword evidence="4" id="KW-1185">Reference proteome</keyword>
<gene>
    <name evidence="3" type="ORF">SAMN04489844_1615</name>
</gene>
<dbReference type="GO" id="GO:0016887">
    <property type="term" value="F:ATP hydrolysis activity"/>
    <property type="evidence" value="ECO:0007669"/>
    <property type="project" value="InterPro"/>
</dbReference>
<evidence type="ECO:0000313" key="3">
    <source>
        <dbReference type="EMBL" id="SEC06885.1"/>
    </source>
</evidence>
<name>A0A1H4PHK2_9ACTN</name>
<dbReference type="AlphaFoldDB" id="A0A1H4PHK2"/>
<feature type="coiled-coil region" evidence="1">
    <location>
        <begin position="271"/>
        <end position="298"/>
    </location>
</feature>
<dbReference type="InterPro" id="IPR038729">
    <property type="entry name" value="Rad50/SbcC_AAA"/>
</dbReference>
<dbReference type="STRING" id="402596.SAMN04489844_1615"/>
<organism evidence="3 4">
    <name type="scientific">Nocardioides exalbidus</name>
    <dbReference type="NCBI Taxonomy" id="402596"/>
    <lineage>
        <taxon>Bacteria</taxon>
        <taxon>Bacillati</taxon>
        <taxon>Actinomycetota</taxon>
        <taxon>Actinomycetes</taxon>
        <taxon>Propionibacteriales</taxon>
        <taxon>Nocardioidaceae</taxon>
        <taxon>Nocardioides</taxon>
    </lineage>
</organism>
<dbReference type="EMBL" id="FNRT01000002">
    <property type="protein sequence ID" value="SEC06885.1"/>
    <property type="molecule type" value="Genomic_DNA"/>
</dbReference>
<dbReference type="InterPro" id="IPR027417">
    <property type="entry name" value="P-loop_NTPase"/>
</dbReference>
<evidence type="ECO:0000256" key="1">
    <source>
        <dbReference type="SAM" id="Coils"/>
    </source>
</evidence>
<sequence length="644" mass="71019">MTARFRIRQFRVETVEGPVIYNFDDDLTVLAGDTGVGKTTLFELVKFSLGGDGLIAPVATQAVSEVHITVYVGTEQFQLSRELDASRSKTLTVTDLITGEVRTEVPIEDAKNETVSDILMNALGLSTQMRAAARSGASSRKGALITFYDLFRYMYVPQAAINQQIAGSKESYYEPKRKAVFELLFGLTDADILDMQSQVNQLKGETAEAKREFDTINQFLSGSGTKARFDAELAYEGAVKEEADGIASLTRLSNEVEDVIDRETQMLREMLTTSERSLSDARDLVNSLQREQAQYTAERHQVGQDIARLTQMASAGDRLANIEFVVCPRCTQKLNQREVPPDTCRVCLQHDNVKDLTRGQYETTQLVEQAEEIELQLSVIRAQAAEAASAVADRTQLVANLTSRIEERTANRVTPRLQAYMDASAKAARAKADQKHLSEVLKQWDRANDLGLAAQELEKRRGALKTRINNANAALAQRRSMVFADLTEEFANTVADFRIPAGQSATIDPDTYLPLIDGRAFDKVSSAGGIATATQVAYWMSLIAVAVRLNDTPYPGFLLIDSPQLALSSAEGISSQMYNRFATQVAVVKGRLQFIVADNKLTKDLVNEFTELNFSYDNPTIGTIRHPGPAVKPLVAEPQTDDEA</sequence>
<dbReference type="SUPFAM" id="SSF52540">
    <property type="entry name" value="P-loop containing nucleoside triphosphate hydrolases"/>
    <property type="match status" value="1"/>
</dbReference>
<evidence type="ECO:0000313" key="4">
    <source>
        <dbReference type="Proteomes" id="UP000198742"/>
    </source>
</evidence>
<dbReference type="OrthoDB" id="580980at2"/>